<reference evidence="2" key="1">
    <citation type="submission" date="2014-09" db="EMBL/GenBank/DDBJ databases">
        <title>Genome sequence of the luminous mushroom Mycena chlorophos for searching fungal bioluminescence genes.</title>
        <authorList>
            <person name="Tanaka Y."/>
            <person name="Kasuga D."/>
            <person name="Oba Y."/>
            <person name="Hase S."/>
            <person name="Sato K."/>
            <person name="Oba Y."/>
            <person name="Sakakibara Y."/>
        </authorList>
    </citation>
    <scope>NUCLEOTIDE SEQUENCE</scope>
</reference>
<feature type="region of interest" description="Disordered" evidence="1">
    <location>
        <begin position="158"/>
        <end position="227"/>
    </location>
</feature>
<protein>
    <submittedName>
        <fullName evidence="2">Uncharacterized protein</fullName>
    </submittedName>
</protein>
<evidence type="ECO:0000256" key="1">
    <source>
        <dbReference type="SAM" id="MobiDB-lite"/>
    </source>
</evidence>
<feature type="region of interest" description="Disordered" evidence="1">
    <location>
        <begin position="337"/>
        <end position="358"/>
    </location>
</feature>
<feature type="compositionally biased region" description="Low complexity" evidence="1">
    <location>
        <begin position="200"/>
        <end position="227"/>
    </location>
</feature>
<organism evidence="2 3">
    <name type="scientific">Mycena chlorophos</name>
    <name type="common">Agaric fungus</name>
    <name type="synonym">Agaricus chlorophos</name>
    <dbReference type="NCBI Taxonomy" id="658473"/>
    <lineage>
        <taxon>Eukaryota</taxon>
        <taxon>Fungi</taxon>
        <taxon>Dikarya</taxon>
        <taxon>Basidiomycota</taxon>
        <taxon>Agaricomycotina</taxon>
        <taxon>Agaricomycetes</taxon>
        <taxon>Agaricomycetidae</taxon>
        <taxon>Agaricales</taxon>
        <taxon>Marasmiineae</taxon>
        <taxon>Mycenaceae</taxon>
        <taxon>Mycena</taxon>
    </lineage>
</organism>
<feature type="compositionally biased region" description="Polar residues" evidence="1">
    <location>
        <begin position="468"/>
        <end position="481"/>
    </location>
</feature>
<evidence type="ECO:0000313" key="2">
    <source>
        <dbReference type="EMBL" id="GAT52004.1"/>
    </source>
</evidence>
<dbReference type="Proteomes" id="UP000815677">
    <property type="component" value="Unassembled WGS sequence"/>
</dbReference>
<feature type="region of interest" description="Disordered" evidence="1">
    <location>
        <begin position="438"/>
        <end position="481"/>
    </location>
</feature>
<dbReference type="EMBL" id="DF847509">
    <property type="protein sequence ID" value="GAT52004.1"/>
    <property type="molecule type" value="Genomic_DNA"/>
</dbReference>
<sequence length="522" mass="54432">MTALLDEIEKICALEVSKTALEMVSADLVATIVVVQDTENAENVYTPNDEYPSPSSLYSDEGSLSVAVSPAPVTEENTCVSTTSVVHPACFVSPVLASNNEIAPCIVASPVFPAASTNSLAQPATLAHTALDPPTTITIHDDAEFTMCVDSKGTVESDTDFAEDKQDQVVSDDMSVSSDSVYTQATGSDYGSDEEGSVHIPSSTSPTDSIIRTPPTTGQSSPQPEPAAATLTALANTNNAIQESVDIAHGHISHVHDAHIPGVVDIMGRLHIRIAEKDAQLATKDAALAAKDAEIAYLRARLALLPTATSGHPTNESSTTTATIPKIIVSSPTLDDDVFAATDSPESPPDVERLSESRQAIRPDIVALYALSPSQRRSQSFSSSLRNIDAPSKAPLAATPMTPPSPGPQTSTTTTTTNTTTTALGALFGVRLRRAPAATSVTKSATTSSPTNVLPSLRKASAPAHRGSPTTNATSSFTAGARNISPSDTPTIESVFGPTHAHVMRGYERRETTVNASIAGRI</sequence>
<feature type="region of interest" description="Disordered" evidence="1">
    <location>
        <begin position="393"/>
        <end position="420"/>
    </location>
</feature>
<gene>
    <name evidence="2" type="ORF">MCHLO_09093</name>
</gene>
<evidence type="ECO:0000313" key="3">
    <source>
        <dbReference type="Proteomes" id="UP000815677"/>
    </source>
</evidence>
<feature type="compositionally biased region" description="Low complexity" evidence="1">
    <location>
        <begin position="168"/>
        <end position="181"/>
    </location>
</feature>
<feature type="compositionally biased region" description="Low complexity" evidence="1">
    <location>
        <begin position="438"/>
        <end position="451"/>
    </location>
</feature>
<keyword evidence="3" id="KW-1185">Reference proteome</keyword>
<feature type="compositionally biased region" description="Low complexity" evidence="1">
    <location>
        <begin position="408"/>
        <end position="420"/>
    </location>
</feature>
<proteinExistence type="predicted"/>
<name>A0ABQ0LLM9_MYCCL</name>
<accession>A0ABQ0LLM9</accession>